<feature type="region of interest" description="Disordered" evidence="1">
    <location>
        <begin position="27"/>
        <end position="52"/>
    </location>
</feature>
<dbReference type="SUPFAM" id="SSF53850">
    <property type="entry name" value="Periplasmic binding protein-like II"/>
    <property type="match status" value="1"/>
</dbReference>
<accession>A0A2K2FKE2</accession>
<feature type="chain" id="PRO_5038794344" evidence="2">
    <location>
        <begin position="24"/>
        <end position="556"/>
    </location>
</feature>
<dbReference type="RefSeq" id="WP_103081432.1">
    <property type="nucleotide sequence ID" value="NZ_NIOJ01000020.1"/>
</dbReference>
<dbReference type="Proteomes" id="UP000236151">
    <property type="component" value="Unassembled WGS sequence"/>
</dbReference>
<keyword evidence="2" id="KW-0732">Signal</keyword>
<dbReference type="PANTHER" id="PTHR43649">
    <property type="entry name" value="ARABINOSE-BINDING PROTEIN-RELATED"/>
    <property type="match status" value="1"/>
</dbReference>
<evidence type="ECO:0000313" key="3">
    <source>
        <dbReference type="EMBL" id="PNT99247.1"/>
    </source>
</evidence>
<organism evidence="3 4">
    <name type="scientific">Clostridium thermosuccinogenes</name>
    <dbReference type="NCBI Taxonomy" id="84032"/>
    <lineage>
        <taxon>Bacteria</taxon>
        <taxon>Bacillati</taxon>
        <taxon>Bacillota</taxon>
        <taxon>Clostridia</taxon>
        <taxon>Eubacteriales</taxon>
        <taxon>Clostridiaceae</taxon>
        <taxon>Clostridium</taxon>
    </lineage>
</organism>
<dbReference type="AlphaFoldDB" id="A0A2K2FKE2"/>
<comment type="caution">
    <text evidence="3">The sequence shown here is derived from an EMBL/GenBank/DDBJ whole genome shotgun (WGS) entry which is preliminary data.</text>
</comment>
<keyword evidence="4" id="KW-1185">Reference proteome</keyword>
<reference evidence="3 4" key="1">
    <citation type="submission" date="2017-06" db="EMBL/GenBank/DDBJ databases">
        <title>Investigating the central metabolism of Clostridium thermosuccinogenes.</title>
        <authorList>
            <person name="Koendjbiharie J.G."/>
            <person name="van Kranenburg R."/>
        </authorList>
    </citation>
    <scope>NUCLEOTIDE SEQUENCE [LARGE SCALE GENOMIC DNA]</scope>
    <source>
        <strain evidence="3 4">DSM 5806</strain>
    </source>
</reference>
<name>A0A2K2FKE2_9CLOT</name>
<feature type="compositionally biased region" description="Low complexity" evidence="1">
    <location>
        <begin position="35"/>
        <end position="48"/>
    </location>
</feature>
<dbReference type="EMBL" id="NIOJ01000020">
    <property type="protein sequence ID" value="PNT99247.1"/>
    <property type="molecule type" value="Genomic_DNA"/>
</dbReference>
<dbReference type="PANTHER" id="PTHR43649:SF17">
    <property type="entry name" value="ABC TRANSPORTER SOLUTE BINDING PROTEIN-SUGAR TRANSPORT"/>
    <property type="match status" value="1"/>
</dbReference>
<dbReference type="InterPro" id="IPR050490">
    <property type="entry name" value="Bact_solute-bd_prot1"/>
</dbReference>
<protein>
    <submittedName>
        <fullName evidence="3">ABC transporter substrate-binding protein</fullName>
    </submittedName>
</protein>
<proteinExistence type="predicted"/>
<evidence type="ECO:0000256" key="2">
    <source>
        <dbReference type="SAM" id="SignalP"/>
    </source>
</evidence>
<sequence>MKVKKHFLTAICALLSLSLVLSGCGSSDKKENGDATDSPTTSSSDSKSNFNETGLPIVNEKITLRFVARKADLAGDYNEMDPIKKLEEMTNIHIDWECIPASVYDEKKNLMLAGGDLPDAFFQTGFSDFDIMTYGANGTLIPLQDLVDKWAPRIKSIWEKRPEVKKGLTMPDGNIYTTHSLEELAFTDPDNPNDAVNIGAVPYFTSINKAWLDKLGIPVPTTLDEFHDALVAFRDRDPNGNGKKDEIPFSFMHMQWCMDIGGLFGSFGLGDNTEHRYVKDGKVHYIAVQPEYKEAISYFHQWYKEGLIDPESFTQDAKAYLSKGKHPDYVLGSYVWWETAEVVGPERQDDYVLLPPLKGPGGKQTQLRHDQGAGARNAFAITKVNKYPEITMRWLNECYEPKLSAELNWGPIGKVFEERDGKLVWLPTPAGETAGEYRQKVCPSGGSPMTVLAEDFEYIEMDPRARVRLDDIKNIYWPYVVNKEYYPSVVFTQEELDVIQGIGEEIKKYTNEQRAKWLTSGGIEEEWDAYVDQLNRMGLNELLNAWQSALDRFNGK</sequence>
<evidence type="ECO:0000313" key="4">
    <source>
        <dbReference type="Proteomes" id="UP000236151"/>
    </source>
</evidence>
<dbReference type="Gene3D" id="3.40.190.10">
    <property type="entry name" value="Periplasmic binding protein-like II"/>
    <property type="match status" value="2"/>
</dbReference>
<evidence type="ECO:0000256" key="1">
    <source>
        <dbReference type="SAM" id="MobiDB-lite"/>
    </source>
</evidence>
<dbReference type="PROSITE" id="PS51257">
    <property type="entry name" value="PROKAR_LIPOPROTEIN"/>
    <property type="match status" value="1"/>
</dbReference>
<gene>
    <name evidence="3" type="ORF">CDQ84_09130</name>
</gene>
<feature type="signal peptide" evidence="2">
    <location>
        <begin position="1"/>
        <end position="23"/>
    </location>
</feature>